<dbReference type="InterPro" id="IPR027417">
    <property type="entry name" value="P-loop_NTPase"/>
</dbReference>
<dbReference type="SMART" id="SM00487">
    <property type="entry name" value="DEXDc"/>
    <property type="match status" value="1"/>
</dbReference>
<reference evidence="10" key="1">
    <citation type="submission" date="2015-09" db="EMBL/GenBank/DDBJ databases">
        <title>Draft Genome Sequences of Two Novel Amoeba-resistant Intranuclear Bacteria, Candidatus Berkiella cookevillensis and Candidatus Berkiella aquae.</title>
        <authorList>
            <person name="Mehari Y.T."/>
            <person name="Arivett B.A."/>
            <person name="Farone A.L."/>
            <person name="Gunderson J.H."/>
            <person name="Farone M.B."/>
        </authorList>
    </citation>
    <scope>NUCLEOTIDE SEQUENCE [LARGE SCALE GENOMIC DNA]</scope>
    <source>
        <strain evidence="10">CC99</strain>
    </source>
</reference>
<dbReference type="InterPro" id="IPR007502">
    <property type="entry name" value="Helicase-assoc_dom"/>
</dbReference>
<dbReference type="InterPro" id="IPR011545">
    <property type="entry name" value="DEAD/DEAH_box_helicase_dom"/>
</dbReference>
<keyword evidence="4 10" id="KW-0378">Hydrolase</keyword>
<proteinExistence type="predicted"/>
<dbReference type="Pfam" id="PF11898">
    <property type="entry name" value="DUF3418"/>
    <property type="match status" value="1"/>
</dbReference>
<dbReference type="InterPro" id="IPR010222">
    <property type="entry name" value="RNA_helicase_HrpA"/>
</dbReference>
<sequence>MNIEEKLADCCYRDRVILAKQYRKIQHQATEQQAAALSRWHEKLKQSQEMLEHKKSLVPKLSYSALPIMSQKQEIISLIEKHSVVIVAGETGSGKSTQLAKMCLEAGFGTKGMIGHTQPRRIAAQAIARRVADELKVKLGEQVGYKIRFKDRTQPLTLVKVVTDGMMLSERQTDKLLLQYEVIIIDEAHERSLNIDILFGILKNLLQKRPELKVIITSATIQLEKFSKFFDNAPIIEVPGRQFPVEMCFPFEPKEEEIDSNSKKDAQDTDIQSDVIAQIAETVKIAIRQGQGDILIFQSGEREIQETIEVLKGLKLNNTTILPLYARLSSAQQQLIFKDMVGRKIVVSTNVAETSITVPNIRFVIDTGFHKISRYNYKNKLHRLEIEPISWASHVQRKGRCGRVGPGIYYALFSKEDLERRAEFTDPEILRTSLATVLLNLLALNIKDVRHFDFIDAPNYKYIKDGLRLLSQLEALDETERLTPFGHVMARIPIEPRLSRMIIEANKLGCLQQILIIVSALSIADPRDIPFDKREQAREKHALFVDEQSEFMSFLKLWDFVNQNKAALSHKAFAQLCQKNFLSFIRVCEWMDLYDELKRIVLRLNYKINSVAGSYTDIHRSILSGMLDHIGQKDEHKNYIGARELKFVVHPSTTIKKLPQWIVCAELFHSSQTFSKTLAAIEPHWLTEQAKHLIKKSYLDPHFDLKTQSVVAIEKSSLFGLAVESKKVFYEQKNPRLAKEIFIREALLEEQLSESLDFYVHNKQIALQLEKIAQKTRYRYVFHNQESVFEHYKQNLPDSVASLQGLKAWLNKNHNQALKLSLSSFVTEEELIKIKEQYPDEWQLENIKIPIRYEYNPGNSKDGATLCIPLDVFPFIANQDNSWLILGWLTDKLGYDLRNILRQYKHKLPTSKQLIETIFQSLVYREGNYEEVLANFLAKQYQILLGKDYFSRDVIHTPSYLRWHYSVIQNNKEIISGDDSISLFQTLKQQGLVKEVLGSRKEAALYLEWSFSDLPLSEYKTINHKKVLVYPALVEEQEKVAIQFFNTSELSLQYHVTGIMKLIRLALESDVKYLKKQLIDKNLLKKAQLYFSQDNPENTIQDMLIDAAIFECFVRGFEPIRSKIEFDNRLNSHKNKLTTTFDSYAAILKQSIMMREVIEQKINKYRQKNEYQASIVDIQTQLKNLYRNKCLLIAGLQWFARYPVYMKAIEYRLDKLPANIKQDILITKETSFLGRCLQQVIDNKLSDIKDTAILPVSELSHKLNNVAWKIEELRISHFAQRLGTITSVSKQKIIKELE</sequence>
<dbReference type="Pfam" id="PF07717">
    <property type="entry name" value="OB_NTP_bind"/>
    <property type="match status" value="1"/>
</dbReference>
<evidence type="ECO:0000259" key="9">
    <source>
        <dbReference type="PROSITE" id="PS51194"/>
    </source>
</evidence>
<name>A0A0Q9YA96_9GAMM</name>
<protein>
    <recommendedName>
        <fullName evidence="1">RNA helicase</fullName>
        <ecNumber evidence="1">3.6.4.13</ecNumber>
    </recommendedName>
</protein>
<feature type="domain" description="Helicase ATP-binding" evidence="8">
    <location>
        <begin position="76"/>
        <end position="239"/>
    </location>
</feature>
<gene>
    <name evidence="10" type="primary">hrpB</name>
    <name evidence="11" type="synonym">hrpA</name>
    <name evidence="11" type="ORF">CC99x_003985</name>
    <name evidence="10" type="ORF">CC99x_02118</name>
</gene>
<dbReference type="InterPro" id="IPR011709">
    <property type="entry name" value="DEAD-box_helicase_OB_fold"/>
</dbReference>
<dbReference type="Pfam" id="PF00271">
    <property type="entry name" value="Helicase_C"/>
    <property type="match status" value="1"/>
</dbReference>
<evidence type="ECO:0000313" key="10">
    <source>
        <dbReference type="EMBL" id="KRG17659.1"/>
    </source>
</evidence>
<evidence type="ECO:0000313" key="12">
    <source>
        <dbReference type="Proteomes" id="UP000051494"/>
    </source>
</evidence>
<dbReference type="InterPro" id="IPR024590">
    <property type="entry name" value="HrpA_C"/>
</dbReference>
<keyword evidence="6" id="KW-0067">ATP-binding</keyword>
<evidence type="ECO:0000256" key="5">
    <source>
        <dbReference type="ARBA" id="ARBA00022806"/>
    </source>
</evidence>
<evidence type="ECO:0000256" key="3">
    <source>
        <dbReference type="ARBA" id="ARBA00022741"/>
    </source>
</evidence>
<dbReference type="GO" id="GO:0003723">
    <property type="term" value="F:RNA binding"/>
    <property type="evidence" value="ECO:0007669"/>
    <property type="project" value="TreeGrafter"/>
</dbReference>
<evidence type="ECO:0000259" key="8">
    <source>
        <dbReference type="PROSITE" id="PS51192"/>
    </source>
</evidence>
<dbReference type="PANTHER" id="PTHR18934">
    <property type="entry name" value="ATP-DEPENDENT RNA HELICASE"/>
    <property type="match status" value="1"/>
</dbReference>
<organism evidence="10">
    <name type="scientific">Candidatus Berkiella cookevillensis</name>
    <dbReference type="NCBI Taxonomy" id="437022"/>
    <lineage>
        <taxon>Bacteria</taxon>
        <taxon>Pseudomonadati</taxon>
        <taxon>Pseudomonadota</taxon>
        <taxon>Gammaproteobacteria</taxon>
        <taxon>Candidatus Berkiellales</taxon>
        <taxon>Candidatus Berkiellaceae</taxon>
        <taxon>Candidatus Berkiella</taxon>
    </lineage>
</organism>
<dbReference type="CDD" id="cd18791">
    <property type="entry name" value="SF2_C_RHA"/>
    <property type="match status" value="1"/>
</dbReference>
<keyword evidence="12" id="KW-1185">Reference proteome</keyword>
<dbReference type="GO" id="GO:0016787">
    <property type="term" value="F:hydrolase activity"/>
    <property type="evidence" value="ECO:0007669"/>
    <property type="project" value="UniProtKB-KW"/>
</dbReference>
<comment type="caution">
    <text evidence="10">The sequence shown here is derived from an EMBL/GenBank/DDBJ whole genome shotgun (WGS) entry which is preliminary data.</text>
</comment>
<feature type="domain" description="Helicase C-terminal" evidence="9">
    <location>
        <begin position="278"/>
        <end position="445"/>
    </location>
</feature>
<dbReference type="OrthoDB" id="9805617at2"/>
<dbReference type="Pfam" id="PF04408">
    <property type="entry name" value="WHD_HA2"/>
    <property type="match status" value="1"/>
</dbReference>
<dbReference type="Pfam" id="PF21010">
    <property type="entry name" value="HA2_C"/>
    <property type="match status" value="1"/>
</dbReference>
<keyword evidence="5 10" id="KW-0347">Helicase</keyword>
<dbReference type="Proteomes" id="UP000051494">
    <property type="component" value="Unassembled WGS sequence"/>
</dbReference>
<dbReference type="EMBL" id="LKHV01000013">
    <property type="protein sequence ID" value="KRG17659.1"/>
    <property type="molecule type" value="Genomic_DNA"/>
</dbReference>
<dbReference type="FunFam" id="1.20.120.1080:FF:000005">
    <property type="entry name" value="ATP-dependent helicase HrpA"/>
    <property type="match status" value="1"/>
</dbReference>
<comment type="catalytic activity">
    <reaction evidence="7">
        <text>ATP + H2O = ADP + phosphate + H(+)</text>
        <dbReference type="Rhea" id="RHEA:13065"/>
        <dbReference type="ChEBI" id="CHEBI:15377"/>
        <dbReference type="ChEBI" id="CHEBI:15378"/>
        <dbReference type="ChEBI" id="CHEBI:30616"/>
        <dbReference type="ChEBI" id="CHEBI:43474"/>
        <dbReference type="ChEBI" id="CHEBI:456216"/>
        <dbReference type="EC" id="3.6.4.13"/>
    </reaction>
</comment>
<dbReference type="FunFam" id="3.40.50.300:FF:000615">
    <property type="entry name" value="pre-mRNA-splicing factor ATP-dependent RNA helicase DEAH7"/>
    <property type="match status" value="1"/>
</dbReference>
<dbReference type="Pfam" id="PF00270">
    <property type="entry name" value="DEAD"/>
    <property type="match status" value="1"/>
</dbReference>
<dbReference type="InterPro" id="IPR001650">
    <property type="entry name" value="Helicase_C-like"/>
</dbReference>
<keyword evidence="3" id="KW-0547">Nucleotide-binding</keyword>
<evidence type="ECO:0000313" key="11">
    <source>
        <dbReference type="EMBL" id="MCS5708059.1"/>
    </source>
</evidence>
<dbReference type="Gene3D" id="1.20.120.1080">
    <property type="match status" value="1"/>
</dbReference>
<evidence type="ECO:0000256" key="4">
    <source>
        <dbReference type="ARBA" id="ARBA00022801"/>
    </source>
</evidence>
<dbReference type="PROSITE" id="PS51192">
    <property type="entry name" value="HELICASE_ATP_BIND_1"/>
    <property type="match status" value="1"/>
</dbReference>
<reference evidence="11" key="2">
    <citation type="journal article" date="2016" name="Genome Announc.">
        <title>Draft Genome Sequences of Two Novel Amoeba-Resistant Intranuclear Bacteria, 'Candidatus Berkiella cookevillensis' and 'Candidatus Berkiella aquae'.</title>
        <authorList>
            <person name="Mehari Y.T."/>
            <person name="Arivett B.A."/>
            <person name="Farone A.L."/>
            <person name="Gunderson J.H."/>
            <person name="Farone M.B."/>
        </authorList>
    </citation>
    <scope>NUCLEOTIDE SEQUENCE</scope>
    <source>
        <strain evidence="11">CC99</strain>
    </source>
</reference>
<dbReference type="STRING" id="437022.CC99x_02118"/>
<dbReference type="GO" id="GO:0003724">
    <property type="term" value="F:RNA helicase activity"/>
    <property type="evidence" value="ECO:0007669"/>
    <property type="project" value="UniProtKB-EC"/>
</dbReference>
<dbReference type="RefSeq" id="WP_057625220.1">
    <property type="nucleotide sequence ID" value="NZ_LKHV02000001.1"/>
</dbReference>
<evidence type="ECO:0000256" key="6">
    <source>
        <dbReference type="ARBA" id="ARBA00022840"/>
    </source>
</evidence>
<dbReference type="GO" id="GO:0005524">
    <property type="term" value="F:ATP binding"/>
    <property type="evidence" value="ECO:0007669"/>
    <property type="project" value="UniProtKB-KW"/>
</dbReference>
<dbReference type="PATRIC" id="fig|1590042.3.peg.2167"/>
<dbReference type="InterPro" id="IPR014001">
    <property type="entry name" value="Helicase_ATP-bd"/>
</dbReference>
<dbReference type="SUPFAM" id="SSF52540">
    <property type="entry name" value="P-loop containing nucleoside triphosphate hydrolases"/>
    <property type="match status" value="1"/>
</dbReference>
<dbReference type="PROSITE" id="PS51194">
    <property type="entry name" value="HELICASE_CTER"/>
    <property type="match status" value="1"/>
</dbReference>
<dbReference type="SMART" id="SM00847">
    <property type="entry name" value="HA2"/>
    <property type="match status" value="1"/>
</dbReference>
<evidence type="ECO:0000256" key="7">
    <source>
        <dbReference type="ARBA" id="ARBA00047984"/>
    </source>
</evidence>
<dbReference type="NCBIfam" id="TIGR01967">
    <property type="entry name" value="DEAH_box_HrpA"/>
    <property type="match status" value="1"/>
</dbReference>
<evidence type="ECO:0000256" key="1">
    <source>
        <dbReference type="ARBA" id="ARBA00012552"/>
    </source>
</evidence>
<reference evidence="11" key="3">
    <citation type="submission" date="2021-06" db="EMBL/GenBank/DDBJ databases">
        <title>Genomic Description and Analysis of Intracellular Bacteria, Candidatus Berkiella cookevillensis and Candidatus Berkiella aquae.</title>
        <authorList>
            <person name="Kidane D.T."/>
            <person name="Mehari Y.T."/>
            <person name="Rice F.C."/>
            <person name="Arivett B.A."/>
            <person name="Farone A.L."/>
            <person name="Berk S.G."/>
            <person name="Farone M.B."/>
        </authorList>
    </citation>
    <scope>NUCLEOTIDE SEQUENCE</scope>
    <source>
        <strain evidence="11">CC99</strain>
    </source>
</reference>
<dbReference type="SMART" id="SM00490">
    <property type="entry name" value="HELICc"/>
    <property type="match status" value="1"/>
</dbReference>
<keyword evidence="2" id="KW-0507">mRNA processing</keyword>
<dbReference type="EMBL" id="LKHV02000001">
    <property type="protein sequence ID" value="MCS5708059.1"/>
    <property type="molecule type" value="Genomic_DNA"/>
</dbReference>
<dbReference type="Gene3D" id="3.40.50.300">
    <property type="entry name" value="P-loop containing nucleotide triphosphate hydrolases"/>
    <property type="match status" value="2"/>
</dbReference>
<dbReference type="GO" id="GO:0006397">
    <property type="term" value="P:mRNA processing"/>
    <property type="evidence" value="ECO:0007669"/>
    <property type="project" value="UniProtKB-KW"/>
</dbReference>
<dbReference type="InterPro" id="IPR048333">
    <property type="entry name" value="HA2_WH"/>
</dbReference>
<dbReference type="PANTHER" id="PTHR18934:SF99">
    <property type="entry name" value="ATP-DEPENDENT RNA HELICASE DHX37-RELATED"/>
    <property type="match status" value="1"/>
</dbReference>
<dbReference type="EC" id="3.6.4.13" evidence="1"/>
<accession>A0A0Q9YA96</accession>
<evidence type="ECO:0000256" key="2">
    <source>
        <dbReference type="ARBA" id="ARBA00022664"/>
    </source>
</evidence>